<name>A0A8S1AJZ7_ARCPL</name>
<dbReference type="Gene3D" id="2.170.140.10">
    <property type="entry name" value="Chitin binding domain"/>
    <property type="match status" value="1"/>
</dbReference>
<dbReference type="GO" id="GO:0008061">
    <property type="term" value="F:chitin binding"/>
    <property type="evidence" value="ECO:0007669"/>
    <property type="project" value="InterPro"/>
</dbReference>
<accession>A0A8S1AJZ7</accession>
<evidence type="ECO:0000259" key="2">
    <source>
        <dbReference type="PROSITE" id="PS50940"/>
    </source>
</evidence>
<dbReference type="SUPFAM" id="SSF57625">
    <property type="entry name" value="Invertebrate chitin-binding proteins"/>
    <property type="match status" value="1"/>
</dbReference>
<dbReference type="GO" id="GO:0005576">
    <property type="term" value="C:extracellular region"/>
    <property type="evidence" value="ECO:0007669"/>
    <property type="project" value="InterPro"/>
</dbReference>
<feature type="compositionally biased region" description="Basic and acidic residues" evidence="1">
    <location>
        <begin position="169"/>
        <end position="183"/>
    </location>
</feature>
<sequence>MGDIRNTTYTSGPKRMFPLTRFSCIKKAPGYYADVDTGCQVYHMCDGMGRQFSYKCPNMTLFQQRMLICDHWYMVNCSMSERDYDANLLIGQRDKPFVSDDEMRLRTPRPDILSMPPYNPYFDELKTDTKVDEVEDNDLDTKQSQNLFGANRRQDTNVGKSNNNIDQAEETKRQFNSPRDHKPLKNHSKINRPSVDLLPPYSPVTESSSEEDYDETTPHAEPPVFKFLKRFDPTSDEDSKTAISKSEIIELNSELPDEQVSNEDDRSIRKTKNIDTTKLNTFKNDKTFSDGSRYHSVNTKSKPASENTFKTFQKKTGIEEPEKILLPPKTKSEPIALTTLGPPIYYEWRWAVPAFDLVPPKEDNETSSANLHQPRAVGQFEGTNPFSAVTRPEPITTTPEPSHVEYNISSYFVPDYVFPLDKEHPGYESDNAQTSFQVKVARPGRASYGENPKCPQCHPAYLIPGTCEPCIVER</sequence>
<dbReference type="AlphaFoldDB" id="A0A8S1AJZ7"/>
<feature type="domain" description="Chitin-binding type-2" evidence="2">
    <location>
        <begin position="21"/>
        <end position="79"/>
    </location>
</feature>
<evidence type="ECO:0000256" key="1">
    <source>
        <dbReference type="SAM" id="MobiDB-lite"/>
    </source>
</evidence>
<evidence type="ECO:0000313" key="3">
    <source>
        <dbReference type="EMBL" id="CAB3246683.1"/>
    </source>
</evidence>
<feature type="compositionally biased region" description="Polar residues" evidence="1">
    <location>
        <begin position="156"/>
        <end position="166"/>
    </location>
</feature>
<evidence type="ECO:0000313" key="4">
    <source>
        <dbReference type="Proteomes" id="UP000494106"/>
    </source>
</evidence>
<protein>
    <recommendedName>
        <fullName evidence="2">Chitin-binding type-2 domain-containing protein</fullName>
    </recommendedName>
</protein>
<gene>
    <name evidence="3" type="ORF">APLA_LOCUS10967</name>
</gene>
<dbReference type="Pfam" id="PF01607">
    <property type="entry name" value="CBM_14"/>
    <property type="match status" value="1"/>
</dbReference>
<reference evidence="3 4" key="1">
    <citation type="submission" date="2020-04" db="EMBL/GenBank/DDBJ databases">
        <authorList>
            <person name="Wallbank WR R."/>
            <person name="Pardo Diaz C."/>
            <person name="Kozak K."/>
            <person name="Martin S."/>
            <person name="Jiggins C."/>
            <person name="Moest M."/>
            <person name="Warren A I."/>
            <person name="Byers J.R.P. K."/>
            <person name="Montejo-Kovacevich G."/>
            <person name="Yen C E."/>
        </authorList>
    </citation>
    <scope>NUCLEOTIDE SEQUENCE [LARGE SCALE GENOMIC DNA]</scope>
</reference>
<comment type="caution">
    <text evidence="3">The sequence shown here is derived from an EMBL/GenBank/DDBJ whole genome shotgun (WGS) entry which is preliminary data.</text>
</comment>
<proteinExistence type="predicted"/>
<dbReference type="PANTHER" id="PTHR22933">
    <property type="entry name" value="FI18007P1-RELATED"/>
    <property type="match status" value="1"/>
</dbReference>
<dbReference type="EMBL" id="CADEBC010000528">
    <property type="protein sequence ID" value="CAB3246683.1"/>
    <property type="molecule type" value="Genomic_DNA"/>
</dbReference>
<dbReference type="OrthoDB" id="6379319at2759"/>
<dbReference type="InterPro" id="IPR036508">
    <property type="entry name" value="Chitin-bd_dom_sf"/>
</dbReference>
<dbReference type="PROSITE" id="PS50940">
    <property type="entry name" value="CHIT_BIND_II"/>
    <property type="match status" value="1"/>
</dbReference>
<dbReference type="InterPro" id="IPR002557">
    <property type="entry name" value="Chitin-bd_dom"/>
</dbReference>
<dbReference type="InterPro" id="IPR052976">
    <property type="entry name" value="Scoloptoxin-like"/>
</dbReference>
<keyword evidence="4" id="KW-1185">Reference proteome</keyword>
<dbReference type="Proteomes" id="UP000494106">
    <property type="component" value="Unassembled WGS sequence"/>
</dbReference>
<organism evidence="3 4">
    <name type="scientific">Arctia plantaginis</name>
    <name type="common">Wood tiger moth</name>
    <name type="synonym">Phalaena plantaginis</name>
    <dbReference type="NCBI Taxonomy" id="874455"/>
    <lineage>
        <taxon>Eukaryota</taxon>
        <taxon>Metazoa</taxon>
        <taxon>Ecdysozoa</taxon>
        <taxon>Arthropoda</taxon>
        <taxon>Hexapoda</taxon>
        <taxon>Insecta</taxon>
        <taxon>Pterygota</taxon>
        <taxon>Neoptera</taxon>
        <taxon>Endopterygota</taxon>
        <taxon>Lepidoptera</taxon>
        <taxon>Glossata</taxon>
        <taxon>Ditrysia</taxon>
        <taxon>Noctuoidea</taxon>
        <taxon>Erebidae</taxon>
        <taxon>Arctiinae</taxon>
        <taxon>Arctia</taxon>
    </lineage>
</organism>
<feature type="region of interest" description="Disordered" evidence="1">
    <location>
        <begin position="139"/>
        <end position="220"/>
    </location>
</feature>
<dbReference type="PANTHER" id="PTHR22933:SF44">
    <property type="entry name" value="RE15157P"/>
    <property type="match status" value="1"/>
</dbReference>